<feature type="chain" id="PRO_5023045090" description="Sel1 repeat family protein" evidence="1">
    <location>
        <begin position="19"/>
        <end position="262"/>
    </location>
</feature>
<dbReference type="RefSeq" id="WP_150776075.1">
    <property type="nucleotide sequence ID" value="NZ_CABVGZ010000066.1"/>
</dbReference>
<reference evidence="2 3" key="1">
    <citation type="submission" date="2019-09" db="EMBL/GenBank/DDBJ databases">
        <authorList>
            <person name="Chandra G."/>
            <person name="Truman W A."/>
        </authorList>
    </citation>
    <scope>NUCLEOTIDE SEQUENCE [LARGE SCALE GENOMIC DNA]</scope>
    <source>
        <strain evidence="2">PS624</strain>
    </source>
</reference>
<protein>
    <recommendedName>
        <fullName evidence="4">Sel1 repeat family protein</fullName>
    </recommendedName>
</protein>
<feature type="signal peptide" evidence="1">
    <location>
        <begin position="1"/>
        <end position="18"/>
    </location>
</feature>
<sequence length="262" mass="29845" precursor="true">MKLVLAAVLLLLSSAVFASEPTTPDEYFEQARQKTEQMTQVLDELLQREADGKLDPKAETATLQRAMAIAPQFKHDLQMASQGGHIVATYLLANMDSKPTQTTEERKQVCELLQKAMDAGLFAATVAYFSQCDKVYMRYDFRSAVHLKYLEQLRQRLERVDEYQDNYPLPIKRSFCFQDLRAPLKTERTLANLQAEAKALLLSYDQYRAEAYYILASTSFTEKGQPEKLSLDYLNQALALGCTDTLELKDYYEKEFGGAQAK</sequence>
<evidence type="ECO:0008006" key="4">
    <source>
        <dbReference type="Google" id="ProtNLM"/>
    </source>
</evidence>
<accession>A0A5E6WJA2</accession>
<evidence type="ECO:0000256" key="1">
    <source>
        <dbReference type="SAM" id="SignalP"/>
    </source>
</evidence>
<keyword evidence="1" id="KW-0732">Signal</keyword>
<evidence type="ECO:0000313" key="2">
    <source>
        <dbReference type="EMBL" id="VVN28959.1"/>
    </source>
</evidence>
<evidence type="ECO:0000313" key="3">
    <source>
        <dbReference type="Proteomes" id="UP000326241"/>
    </source>
</evidence>
<name>A0A5E6WJA2_PSEFL</name>
<gene>
    <name evidence="2" type="ORF">PS624_04732</name>
</gene>
<organism evidence="2 3">
    <name type="scientific">Pseudomonas fluorescens</name>
    <dbReference type="NCBI Taxonomy" id="294"/>
    <lineage>
        <taxon>Bacteria</taxon>
        <taxon>Pseudomonadati</taxon>
        <taxon>Pseudomonadota</taxon>
        <taxon>Gammaproteobacteria</taxon>
        <taxon>Pseudomonadales</taxon>
        <taxon>Pseudomonadaceae</taxon>
        <taxon>Pseudomonas</taxon>
    </lineage>
</organism>
<dbReference type="EMBL" id="CABVGZ010000066">
    <property type="protein sequence ID" value="VVN28959.1"/>
    <property type="molecule type" value="Genomic_DNA"/>
</dbReference>
<dbReference type="AlphaFoldDB" id="A0A5E6WJA2"/>
<dbReference type="Proteomes" id="UP000326241">
    <property type="component" value="Unassembled WGS sequence"/>
</dbReference>
<proteinExistence type="predicted"/>